<dbReference type="Pfam" id="PF05596">
    <property type="entry name" value="Taeniidae_ag"/>
    <property type="match status" value="1"/>
</dbReference>
<evidence type="ECO:0000313" key="5">
    <source>
        <dbReference type="EMBL" id="VUZ43729.1"/>
    </source>
</evidence>
<evidence type="ECO:0000313" key="2">
    <source>
        <dbReference type="EMBL" id="VDL58803.1"/>
    </source>
</evidence>
<dbReference type="AlphaFoldDB" id="A0A0R3SNH1"/>
<organism evidence="8">
    <name type="scientific">Hymenolepis diminuta</name>
    <name type="common">Rat tapeworm</name>
    <dbReference type="NCBI Taxonomy" id="6216"/>
    <lineage>
        <taxon>Eukaryota</taxon>
        <taxon>Metazoa</taxon>
        <taxon>Spiralia</taxon>
        <taxon>Lophotrochozoa</taxon>
        <taxon>Platyhelminthes</taxon>
        <taxon>Cestoda</taxon>
        <taxon>Eucestoda</taxon>
        <taxon>Cyclophyllidea</taxon>
        <taxon>Hymenolepididae</taxon>
        <taxon>Hymenolepis</taxon>
    </lineage>
</organism>
<dbReference type="EMBL" id="CABIJS010000111">
    <property type="protein sequence ID" value="VUZ43724.1"/>
    <property type="molecule type" value="Genomic_DNA"/>
</dbReference>
<dbReference type="OrthoDB" id="6265597at2759"/>
<keyword evidence="7" id="KW-1185">Reference proteome</keyword>
<evidence type="ECO:0000313" key="6">
    <source>
        <dbReference type="Proteomes" id="UP000274504"/>
    </source>
</evidence>
<dbReference type="InterPro" id="IPR008860">
    <property type="entry name" value="Taeniidae_ag"/>
</dbReference>
<reference evidence="8" key="1">
    <citation type="submission" date="2017-02" db="UniProtKB">
        <authorList>
            <consortium name="WormBaseParasite"/>
        </authorList>
    </citation>
    <scope>IDENTIFICATION</scope>
</reference>
<dbReference type="WBParaSite" id="HDID_0000648601-mRNA-1">
    <property type="protein sequence ID" value="HDID_0000648601-mRNA-1"/>
    <property type="gene ID" value="HDID_0000648601"/>
</dbReference>
<keyword evidence="1" id="KW-0732">Signal</keyword>
<gene>
    <name evidence="2" type="ORF">HDID_LOCUS6485</name>
    <name evidence="3" type="ORF">WMSIL1_LOCUS3299</name>
    <name evidence="5" type="ORF">WMSIL1_LOCUS3762</name>
    <name evidence="4" type="ORF">WMSIL1_LOCUS3954</name>
</gene>
<feature type="signal peptide" evidence="1">
    <location>
        <begin position="1"/>
        <end position="20"/>
    </location>
</feature>
<proteinExistence type="predicted"/>
<dbReference type="EMBL" id="UYSG01005616">
    <property type="protein sequence ID" value="VDL58803.1"/>
    <property type="molecule type" value="Genomic_DNA"/>
</dbReference>
<evidence type="ECO:0000313" key="7">
    <source>
        <dbReference type="Proteomes" id="UP000321570"/>
    </source>
</evidence>
<evidence type="ECO:0000256" key="1">
    <source>
        <dbReference type="SAM" id="SignalP"/>
    </source>
</evidence>
<dbReference type="Proteomes" id="UP000321570">
    <property type="component" value="Unassembled WGS sequence"/>
</dbReference>
<dbReference type="EMBL" id="CABIJS010000100">
    <property type="protein sequence ID" value="VUZ42734.1"/>
    <property type="molecule type" value="Genomic_DNA"/>
</dbReference>
<sequence length="86" mass="9945">MRTFILIALTIIAFVAVAQAQEEDNDDFKRRVIMRIADVKKFFTEDPAGKKLREIAMDVGVFTQMVRLKIRAALKTYVQNLLKENQ</sequence>
<evidence type="ECO:0000313" key="8">
    <source>
        <dbReference type="WBParaSite" id="HDID_0000648601-mRNA-1"/>
    </source>
</evidence>
<evidence type="ECO:0000313" key="3">
    <source>
        <dbReference type="EMBL" id="VUZ42734.1"/>
    </source>
</evidence>
<reference evidence="2 6" key="2">
    <citation type="submission" date="2018-11" db="EMBL/GenBank/DDBJ databases">
        <authorList>
            <consortium name="Pathogen Informatics"/>
        </authorList>
    </citation>
    <scope>NUCLEOTIDE SEQUENCE [LARGE SCALE GENOMIC DNA]</scope>
</reference>
<evidence type="ECO:0000313" key="4">
    <source>
        <dbReference type="EMBL" id="VUZ43724.1"/>
    </source>
</evidence>
<accession>A0A0R3SNH1</accession>
<dbReference type="EMBL" id="CABIJS010000111">
    <property type="protein sequence ID" value="VUZ43729.1"/>
    <property type="molecule type" value="Genomic_DNA"/>
</dbReference>
<feature type="chain" id="PRO_5044546544" evidence="1">
    <location>
        <begin position="21"/>
        <end position="86"/>
    </location>
</feature>
<protein>
    <submittedName>
        <fullName evidence="8">Secreted protein</fullName>
    </submittedName>
</protein>
<reference evidence="3 7" key="3">
    <citation type="submission" date="2019-07" db="EMBL/GenBank/DDBJ databases">
        <authorList>
            <person name="Jastrzebski P J."/>
            <person name="Paukszto L."/>
            <person name="Jastrzebski P J."/>
        </authorList>
    </citation>
    <scope>NUCLEOTIDE SEQUENCE [LARGE SCALE GENOMIC DNA]</scope>
    <source>
        <strain evidence="3 7">WMS-il1</strain>
    </source>
</reference>
<dbReference type="Proteomes" id="UP000274504">
    <property type="component" value="Unassembled WGS sequence"/>
</dbReference>
<name>A0A0R3SNH1_HYMDI</name>